<gene>
    <name evidence="1" type="ORF">ENKNEFLB_02225</name>
</gene>
<dbReference type="Pfam" id="PF12900">
    <property type="entry name" value="Pyridox_ox_2"/>
    <property type="match status" value="1"/>
</dbReference>
<evidence type="ECO:0000313" key="1">
    <source>
        <dbReference type="EMBL" id="QVT79835.1"/>
    </source>
</evidence>
<dbReference type="SUPFAM" id="SSF50475">
    <property type="entry name" value="FMN-binding split barrel"/>
    <property type="match status" value="1"/>
</dbReference>
<dbReference type="InterPro" id="IPR024747">
    <property type="entry name" value="Pyridox_Oxase-rel"/>
</dbReference>
<dbReference type="Proteomes" id="UP000679307">
    <property type="component" value="Chromosome"/>
</dbReference>
<keyword evidence="2" id="KW-1185">Reference proteome</keyword>
<dbReference type="RefSeq" id="WP_214055482.1">
    <property type="nucleotide sequence ID" value="NZ_BAAAHS010000054.1"/>
</dbReference>
<proteinExistence type="predicted"/>
<accession>A0ABX8EIW1</accession>
<reference evidence="1 2" key="1">
    <citation type="submission" date="2021-05" db="EMBL/GenBank/DDBJ databases">
        <title>Complete genome of Nocardioides aquaticus KCTC 9944T isolated from meromictic and hypersaline Ekho Lake, Antarctica.</title>
        <authorList>
            <person name="Hwang K."/>
            <person name="Kim K.M."/>
            <person name="Choe H."/>
        </authorList>
    </citation>
    <scope>NUCLEOTIDE SEQUENCE [LARGE SCALE GENOMIC DNA]</scope>
    <source>
        <strain evidence="1 2">KCTC 9944</strain>
    </source>
</reference>
<organism evidence="1 2">
    <name type="scientific">Nocardioides aquaticus</name>
    <dbReference type="NCBI Taxonomy" id="160826"/>
    <lineage>
        <taxon>Bacteria</taxon>
        <taxon>Bacillati</taxon>
        <taxon>Actinomycetota</taxon>
        <taxon>Actinomycetes</taxon>
        <taxon>Propionibacteriales</taxon>
        <taxon>Nocardioidaceae</taxon>
        <taxon>Nocardioides</taxon>
    </lineage>
</organism>
<dbReference type="EMBL" id="CP075371">
    <property type="protein sequence ID" value="QVT79835.1"/>
    <property type="molecule type" value="Genomic_DNA"/>
</dbReference>
<dbReference type="InterPro" id="IPR012349">
    <property type="entry name" value="Split_barrel_FMN-bd"/>
</dbReference>
<name>A0ABX8EIW1_9ACTN</name>
<sequence>MAGRSLGARPALEQLDADTCRALLGSRSFGRICLVVDDRVVVVVTTYLLQDTQLRFRAAAFGPAARRASERPVTFQVDDAQGGEPPTWSVTVAGVPQRVQEAAVLASLWSAPRTQPWEAGLTSQWLTLGTDDVQGRRVHRAA</sequence>
<protein>
    <recommendedName>
        <fullName evidence="3">Pyridoxamine 5'-phosphate oxidase family protein</fullName>
    </recommendedName>
</protein>
<evidence type="ECO:0000313" key="2">
    <source>
        <dbReference type="Proteomes" id="UP000679307"/>
    </source>
</evidence>
<evidence type="ECO:0008006" key="3">
    <source>
        <dbReference type="Google" id="ProtNLM"/>
    </source>
</evidence>
<dbReference type="Gene3D" id="2.30.110.10">
    <property type="entry name" value="Electron Transport, Fmn-binding Protein, Chain A"/>
    <property type="match status" value="1"/>
</dbReference>